<dbReference type="InParanoid" id="B7P3L2"/>
<evidence type="ECO:0000313" key="4">
    <source>
        <dbReference type="Proteomes" id="UP000001555"/>
    </source>
</evidence>
<protein>
    <submittedName>
        <fullName evidence="2 3">Uncharacterized protein</fullName>
    </submittedName>
</protein>
<dbReference type="Proteomes" id="UP000001555">
    <property type="component" value="Unassembled WGS sequence"/>
</dbReference>
<gene>
    <name evidence="2" type="ORF">IscW_ISCW000442</name>
</gene>
<evidence type="ECO:0000256" key="1">
    <source>
        <dbReference type="SAM" id="MobiDB-lite"/>
    </source>
</evidence>
<dbReference type="PaxDb" id="6945-B7P3L2"/>
<name>B7P3L2_IXOSC</name>
<evidence type="ECO:0000313" key="3">
    <source>
        <dbReference type="EnsemblMetazoa" id="ISCW000442-PA"/>
    </source>
</evidence>
<reference evidence="3" key="2">
    <citation type="submission" date="2020-05" db="UniProtKB">
        <authorList>
            <consortium name="EnsemblMetazoa"/>
        </authorList>
    </citation>
    <scope>IDENTIFICATION</scope>
    <source>
        <strain evidence="3">wikel</strain>
    </source>
</reference>
<dbReference type="EnsemblMetazoa" id="ISCW000442-RA">
    <property type="protein sequence ID" value="ISCW000442-PA"/>
    <property type="gene ID" value="ISCW000442"/>
</dbReference>
<evidence type="ECO:0000313" key="2">
    <source>
        <dbReference type="EMBL" id="EEC01184.1"/>
    </source>
</evidence>
<dbReference type="HOGENOM" id="CLU_2963316_0_0_1"/>
<dbReference type="AlphaFoldDB" id="B7P3L2"/>
<reference evidence="2 4" key="1">
    <citation type="submission" date="2008-03" db="EMBL/GenBank/DDBJ databases">
        <title>Annotation of Ixodes scapularis.</title>
        <authorList>
            <consortium name="Ixodes scapularis Genome Project Consortium"/>
            <person name="Caler E."/>
            <person name="Hannick L.I."/>
            <person name="Bidwell S."/>
            <person name="Joardar V."/>
            <person name="Thiagarajan M."/>
            <person name="Amedeo P."/>
            <person name="Galinsky K.J."/>
            <person name="Schobel S."/>
            <person name="Inman J."/>
            <person name="Hostetler J."/>
            <person name="Miller J."/>
            <person name="Hammond M."/>
            <person name="Megy K."/>
            <person name="Lawson D."/>
            <person name="Kodira C."/>
            <person name="Sutton G."/>
            <person name="Meyer J."/>
            <person name="Hill C.A."/>
            <person name="Birren B."/>
            <person name="Nene V."/>
            <person name="Collins F."/>
            <person name="Alarcon-Chaidez F."/>
            <person name="Wikel S."/>
            <person name="Strausberg R."/>
        </authorList>
    </citation>
    <scope>NUCLEOTIDE SEQUENCE [LARGE SCALE GENOMIC DNA]</scope>
    <source>
        <strain evidence="4">Wikel</strain>
        <strain evidence="2">Wikel colony</strain>
    </source>
</reference>
<dbReference type="VEuPathDB" id="VectorBase:ISCI000442"/>
<accession>B7P3L2</accession>
<keyword evidence="4" id="KW-1185">Reference proteome</keyword>
<dbReference type="EMBL" id="ABJB010290733">
    <property type="status" value="NOT_ANNOTATED_CDS"/>
    <property type="molecule type" value="Genomic_DNA"/>
</dbReference>
<dbReference type="VEuPathDB" id="VectorBase:ISCW000442"/>
<feature type="region of interest" description="Disordered" evidence="1">
    <location>
        <begin position="1"/>
        <end position="40"/>
    </location>
</feature>
<dbReference type="EMBL" id="DS629320">
    <property type="protein sequence ID" value="EEC01184.1"/>
    <property type="molecule type" value="Genomic_DNA"/>
</dbReference>
<dbReference type="EMBL" id="ABJB010354195">
    <property type="status" value="NOT_ANNOTATED_CDS"/>
    <property type="molecule type" value="Genomic_DNA"/>
</dbReference>
<proteinExistence type="predicted"/>
<organism>
    <name type="scientific">Ixodes scapularis</name>
    <name type="common">Black-legged tick</name>
    <name type="synonym">Deer tick</name>
    <dbReference type="NCBI Taxonomy" id="6945"/>
    <lineage>
        <taxon>Eukaryota</taxon>
        <taxon>Metazoa</taxon>
        <taxon>Ecdysozoa</taxon>
        <taxon>Arthropoda</taxon>
        <taxon>Chelicerata</taxon>
        <taxon>Arachnida</taxon>
        <taxon>Acari</taxon>
        <taxon>Parasitiformes</taxon>
        <taxon>Ixodida</taxon>
        <taxon>Ixodoidea</taxon>
        <taxon>Ixodidae</taxon>
        <taxon>Ixodinae</taxon>
        <taxon>Ixodes</taxon>
    </lineage>
</organism>
<sequence length="59" mass="6153">MVVLPARGPGFSGNHGAGVQQADRAGRRPSHLPVQPTGKLAAAQGPVQVVHLLQRIQPQ</sequence>